<protein>
    <submittedName>
        <fullName evidence="2">Uncharacterized protein</fullName>
    </submittedName>
</protein>
<keyword evidence="3" id="KW-1185">Reference proteome</keyword>
<evidence type="ECO:0000313" key="2">
    <source>
        <dbReference type="EMBL" id="KAI3928664.1"/>
    </source>
</evidence>
<feature type="compositionally biased region" description="Low complexity" evidence="1">
    <location>
        <begin position="15"/>
        <end position="27"/>
    </location>
</feature>
<evidence type="ECO:0000256" key="1">
    <source>
        <dbReference type="SAM" id="MobiDB-lite"/>
    </source>
</evidence>
<organism evidence="2 3">
    <name type="scientific">Papaver atlanticum</name>
    <dbReference type="NCBI Taxonomy" id="357466"/>
    <lineage>
        <taxon>Eukaryota</taxon>
        <taxon>Viridiplantae</taxon>
        <taxon>Streptophyta</taxon>
        <taxon>Embryophyta</taxon>
        <taxon>Tracheophyta</taxon>
        <taxon>Spermatophyta</taxon>
        <taxon>Magnoliopsida</taxon>
        <taxon>Ranunculales</taxon>
        <taxon>Papaveraceae</taxon>
        <taxon>Papaveroideae</taxon>
        <taxon>Papaver</taxon>
    </lineage>
</organism>
<reference evidence="2" key="1">
    <citation type="submission" date="2022-04" db="EMBL/GenBank/DDBJ databases">
        <title>A functionally conserved STORR gene fusion in Papaver species that diverged 16.8 million years ago.</title>
        <authorList>
            <person name="Catania T."/>
        </authorList>
    </citation>
    <scope>NUCLEOTIDE SEQUENCE</scope>
    <source>
        <strain evidence="2">S-188037</strain>
    </source>
</reference>
<feature type="non-terminal residue" evidence="2">
    <location>
        <position position="55"/>
    </location>
</feature>
<dbReference type="EMBL" id="JAJJMB010007708">
    <property type="protein sequence ID" value="KAI3928664.1"/>
    <property type="molecule type" value="Genomic_DNA"/>
</dbReference>
<dbReference type="Proteomes" id="UP001202328">
    <property type="component" value="Unassembled WGS sequence"/>
</dbReference>
<comment type="caution">
    <text evidence="2">The sequence shown here is derived from an EMBL/GenBank/DDBJ whole genome shotgun (WGS) entry which is preliminary data.</text>
</comment>
<dbReference type="AlphaFoldDB" id="A0AAD4T0B3"/>
<feature type="compositionally biased region" description="Basic and acidic residues" evidence="1">
    <location>
        <begin position="28"/>
        <end position="55"/>
    </location>
</feature>
<name>A0AAD4T0B3_9MAGN</name>
<accession>A0AAD4T0B3</accession>
<evidence type="ECO:0000313" key="3">
    <source>
        <dbReference type="Proteomes" id="UP001202328"/>
    </source>
</evidence>
<gene>
    <name evidence="2" type="ORF">MKW98_024265</name>
</gene>
<feature type="region of interest" description="Disordered" evidence="1">
    <location>
        <begin position="15"/>
        <end position="55"/>
    </location>
</feature>
<proteinExistence type="predicted"/>
<sequence length="55" mass="6251">MCMLLVVSDITRSLLDGSSRRSSSAACDRNRETDLGSDRDRRCVRERGHEPKAER</sequence>